<proteinExistence type="predicted"/>
<feature type="domain" description="Glycosyltransferase 2-like" evidence="1">
    <location>
        <begin position="22"/>
        <end position="192"/>
    </location>
</feature>
<dbReference type="GO" id="GO:0016740">
    <property type="term" value="F:transferase activity"/>
    <property type="evidence" value="ECO:0007669"/>
    <property type="project" value="UniProtKB-KW"/>
</dbReference>
<keyword evidence="2" id="KW-0808">Transferase</keyword>
<dbReference type="Pfam" id="PF00535">
    <property type="entry name" value="Glycos_transf_2"/>
    <property type="match status" value="1"/>
</dbReference>
<dbReference type="SUPFAM" id="SSF53448">
    <property type="entry name" value="Nucleotide-diphospho-sugar transferases"/>
    <property type="match status" value="1"/>
</dbReference>
<dbReference type="PANTHER" id="PTHR43179:SF11">
    <property type="entry name" value="GLYCOSYL TRANSFERASE"/>
    <property type="match status" value="1"/>
</dbReference>
<protein>
    <submittedName>
        <fullName evidence="2">Glycosyltransferase family 2 protein</fullName>
    </submittedName>
</protein>
<accession>A0A7C2NPE5</accession>
<dbReference type="PANTHER" id="PTHR43179">
    <property type="entry name" value="RHAMNOSYLTRANSFERASE WBBL"/>
    <property type="match status" value="1"/>
</dbReference>
<name>A0A7C2NPE5_9BACT</name>
<reference evidence="2" key="1">
    <citation type="journal article" date="2020" name="mSystems">
        <title>Genome- and Community-Level Interaction Insights into Carbon Utilization and Element Cycling Functions of Hydrothermarchaeota in Hydrothermal Sediment.</title>
        <authorList>
            <person name="Zhou Z."/>
            <person name="Liu Y."/>
            <person name="Xu W."/>
            <person name="Pan J."/>
            <person name="Luo Z.H."/>
            <person name="Li M."/>
        </authorList>
    </citation>
    <scope>NUCLEOTIDE SEQUENCE [LARGE SCALE GENOMIC DNA]</scope>
    <source>
        <strain evidence="2">SpSt-299</strain>
    </source>
</reference>
<dbReference type="EMBL" id="DSMR01000096">
    <property type="protein sequence ID" value="HET46805.1"/>
    <property type="molecule type" value="Genomic_DNA"/>
</dbReference>
<sequence>MGKGGAGALGFVAGGGVKAAAIVINHNGGEDLGLCLQSLLGQTVPVEVLLVDCASTDVSRRWVETPPPGVRVLALPENRGYTGGANAGLAALAADGHVVGFFNPDCFPRPDFFAVCLEVFQKSSQVGGVAPRLLRPGESTLDSCGQVLSPWVLMVRDRGYGEPAFGRFLSPEKVLAACGAGMVYRREALERVRVAGEVFPPEFFAFWEDLDLGWRVSACGYDLVYEPRAVAVHRRGATARKGSGRLLFRRSPALAAGYLLNRWATLVRNLHIADAWWRLPLLVAWDMAMVAALVVRKPAVLSSLRAFPRRLALAFHQRRLLPQKRLRELLP</sequence>
<gene>
    <name evidence="2" type="ORF">ENQ31_01370</name>
</gene>
<evidence type="ECO:0000313" key="2">
    <source>
        <dbReference type="EMBL" id="HET46805.1"/>
    </source>
</evidence>
<dbReference type="Gene3D" id="3.90.550.10">
    <property type="entry name" value="Spore Coat Polysaccharide Biosynthesis Protein SpsA, Chain A"/>
    <property type="match status" value="1"/>
</dbReference>
<comment type="caution">
    <text evidence="2">The sequence shown here is derived from an EMBL/GenBank/DDBJ whole genome shotgun (WGS) entry which is preliminary data.</text>
</comment>
<evidence type="ECO:0000259" key="1">
    <source>
        <dbReference type="Pfam" id="PF00535"/>
    </source>
</evidence>
<dbReference type="AlphaFoldDB" id="A0A7C2NPE5"/>
<dbReference type="InterPro" id="IPR029044">
    <property type="entry name" value="Nucleotide-diphossugar_trans"/>
</dbReference>
<organism evidence="2">
    <name type="scientific">Thermoanaerobaculum aquaticum</name>
    <dbReference type="NCBI Taxonomy" id="1312852"/>
    <lineage>
        <taxon>Bacteria</taxon>
        <taxon>Pseudomonadati</taxon>
        <taxon>Acidobacteriota</taxon>
        <taxon>Thermoanaerobaculia</taxon>
        <taxon>Thermoanaerobaculales</taxon>
        <taxon>Thermoanaerobaculaceae</taxon>
        <taxon>Thermoanaerobaculum</taxon>
    </lineage>
</organism>
<dbReference type="InterPro" id="IPR001173">
    <property type="entry name" value="Glyco_trans_2-like"/>
</dbReference>